<evidence type="ECO:0000313" key="2">
    <source>
        <dbReference type="Proteomes" id="UP000887578"/>
    </source>
</evidence>
<feature type="chain" id="PRO_5036688993" evidence="1">
    <location>
        <begin position="24"/>
        <end position="228"/>
    </location>
</feature>
<evidence type="ECO:0000256" key="1">
    <source>
        <dbReference type="SAM" id="SignalP"/>
    </source>
</evidence>
<evidence type="ECO:0000313" key="3">
    <source>
        <dbReference type="WBParaSite" id="PDA_v2.g11878.t1"/>
    </source>
</evidence>
<dbReference type="Proteomes" id="UP000887578">
    <property type="component" value="Unplaced"/>
</dbReference>
<organism evidence="2 3">
    <name type="scientific">Panagrolaimus davidi</name>
    <dbReference type="NCBI Taxonomy" id="227884"/>
    <lineage>
        <taxon>Eukaryota</taxon>
        <taxon>Metazoa</taxon>
        <taxon>Ecdysozoa</taxon>
        <taxon>Nematoda</taxon>
        <taxon>Chromadorea</taxon>
        <taxon>Rhabditida</taxon>
        <taxon>Tylenchina</taxon>
        <taxon>Panagrolaimomorpha</taxon>
        <taxon>Panagrolaimoidea</taxon>
        <taxon>Panagrolaimidae</taxon>
        <taxon>Panagrolaimus</taxon>
    </lineage>
</organism>
<dbReference type="WBParaSite" id="PDA_v2.g11878.t1">
    <property type="protein sequence ID" value="PDA_v2.g11878.t1"/>
    <property type="gene ID" value="PDA_v2.g11878"/>
</dbReference>
<keyword evidence="2" id="KW-1185">Reference proteome</keyword>
<proteinExistence type="predicted"/>
<accession>A0A914P229</accession>
<keyword evidence="1" id="KW-0732">Signal</keyword>
<name>A0A914P229_9BILA</name>
<sequence length="228" mass="25590">MQFKIAIIFIAVVILSLIFPLEAIKCFECFDTGPSNKECTKEKSCTGAACLIFEDANNVTSSAFCLLTTEHVALNKVSAGCWLEPDGKSKHCVCFTDFCNKLRDKTQPEESNDSPLTAPLRNLGMLKHNPFLDYEYIDPEDKGEDRLHARPAPTNILFPSALEEDSKVAGHSASDEQDLVPIDFEEYQNFENTGKLDEKEIAASAPMLNLQRLHIFALIFITFLIFRF</sequence>
<feature type="signal peptide" evidence="1">
    <location>
        <begin position="1"/>
        <end position="23"/>
    </location>
</feature>
<dbReference type="AlphaFoldDB" id="A0A914P229"/>
<reference evidence="3" key="1">
    <citation type="submission" date="2022-11" db="UniProtKB">
        <authorList>
            <consortium name="WormBaseParasite"/>
        </authorList>
    </citation>
    <scope>IDENTIFICATION</scope>
</reference>
<protein>
    <submittedName>
        <fullName evidence="3">Uncharacterized protein</fullName>
    </submittedName>
</protein>